<keyword evidence="4" id="KW-1003">Cell membrane</keyword>
<dbReference type="EMBL" id="CP021111">
    <property type="protein sequence ID" value="ARP94838.1"/>
    <property type="molecule type" value="Genomic_DNA"/>
</dbReference>
<dbReference type="NCBIfam" id="TIGR00915">
    <property type="entry name" value="2A0602"/>
    <property type="match status" value="1"/>
</dbReference>
<dbReference type="GO" id="GO:0005886">
    <property type="term" value="C:plasma membrane"/>
    <property type="evidence" value="ECO:0007669"/>
    <property type="project" value="UniProtKB-SubCell"/>
</dbReference>
<evidence type="ECO:0000256" key="7">
    <source>
        <dbReference type="ARBA" id="ARBA00022989"/>
    </source>
</evidence>
<keyword evidence="3 9" id="KW-0813">Transport</keyword>
<evidence type="ECO:0000256" key="1">
    <source>
        <dbReference type="ARBA" id="ARBA00004429"/>
    </source>
</evidence>
<feature type="transmembrane region" description="Helical" evidence="9">
    <location>
        <begin position="896"/>
        <end position="916"/>
    </location>
</feature>
<feature type="transmembrane region" description="Helical" evidence="9">
    <location>
        <begin position="540"/>
        <end position="556"/>
    </location>
</feature>
<dbReference type="PANTHER" id="PTHR32063">
    <property type="match status" value="1"/>
</dbReference>
<organism evidence="12 13">
    <name type="scientific">Bordetella genomosp. 13</name>
    <dbReference type="NCBI Taxonomy" id="463040"/>
    <lineage>
        <taxon>Bacteria</taxon>
        <taxon>Pseudomonadati</taxon>
        <taxon>Pseudomonadota</taxon>
        <taxon>Betaproteobacteria</taxon>
        <taxon>Burkholderiales</taxon>
        <taxon>Alcaligenaceae</taxon>
        <taxon>Bordetella</taxon>
    </lineage>
</organism>
<dbReference type="Gene3D" id="3.30.70.1440">
    <property type="entry name" value="Multidrug efflux transporter AcrB pore domain"/>
    <property type="match status" value="1"/>
</dbReference>
<feature type="domain" description="SSD" evidence="11">
    <location>
        <begin position="370"/>
        <end position="495"/>
    </location>
</feature>
<keyword evidence="8 9" id="KW-0472">Membrane</keyword>
<dbReference type="InterPro" id="IPR001036">
    <property type="entry name" value="Acrflvin-R"/>
</dbReference>
<dbReference type="InterPro" id="IPR027463">
    <property type="entry name" value="AcrB_DN_DC_subdom"/>
</dbReference>
<feature type="transmembrane region" description="Helical" evidence="9">
    <location>
        <begin position="922"/>
        <end position="945"/>
    </location>
</feature>
<accession>A0A1W6ZBT2</accession>
<keyword evidence="7 9" id="KW-1133">Transmembrane helix</keyword>
<name>A0A1W6ZBT2_9BORD</name>
<dbReference type="Gene3D" id="3.30.70.1430">
    <property type="entry name" value="Multidrug efflux transporter AcrB pore domain"/>
    <property type="match status" value="2"/>
</dbReference>
<dbReference type="Gene3D" id="1.20.1640.10">
    <property type="entry name" value="Multidrug efflux transporter AcrB transmembrane domain"/>
    <property type="match status" value="2"/>
</dbReference>
<protein>
    <recommendedName>
        <fullName evidence="9">Efflux pump membrane transporter</fullName>
    </recommendedName>
</protein>
<feature type="compositionally biased region" description="Polar residues" evidence="10">
    <location>
        <begin position="1068"/>
        <end position="1083"/>
    </location>
</feature>
<dbReference type="PRINTS" id="PR00702">
    <property type="entry name" value="ACRIFLAVINRP"/>
</dbReference>
<evidence type="ECO:0000256" key="9">
    <source>
        <dbReference type="RuleBase" id="RU364070"/>
    </source>
</evidence>
<evidence type="ECO:0000256" key="4">
    <source>
        <dbReference type="ARBA" id="ARBA00022475"/>
    </source>
</evidence>
<dbReference type="STRING" id="463040.CAL15_10840"/>
<feature type="transmembrane region" description="Helical" evidence="9">
    <location>
        <begin position="366"/>
        <end position="386"/>
    </location>
</feature>
<dbReference type="FunFam" id="3.30.70.1430:FF:000001">
    <property type="entry name" value="Efflux pump membrane transporter"/>
    <property type="match status" value="1"/>
</dbReference>
<dbReference type="Pfam" id="PF00873">
    <property type="entry name" value="ACR_tran"/>
    <property type="match status" value="1"/>
</dbReference>
<keyword evidence="13" id="KW-1185">Reference proteome</keyword>
<evidence type="ECO:0000256" key="6">
    <source>
        <dbReference type="ARBA" id="ARBA00022692"/>
    </source>
</evidence>
<dbReference type="KEGG" id="bgm:CAL15_10840"/>
<dbReference type="Gene3D" id="3.30.2090.10">
    <property type="entry name" value="Multidrug efflux transporter AcrB TolC docking domain, DN and DC subdomains"/>
    <property type="match status" value="2"/>
</dbReference>
<feature type="transmembrane region" description="Helical" evidence="9">
    <location>
        <begin position="999"/>
        <end position="1029"/>
    </location>
</feature>
<evidence type="ECO:0000313" key="13">
    <source>
        <dbReference type="Proteomes" id="UP000194161"/>
    </source>
</evidence>
<dbReference type="InterPro" id="IPR004764">
    <property type="entry name" value="MdtF-like"/>
</dbReference>
<dbReference type="SUPFAM" id="SSF82866">
    <property type="entry name" value="Multidrug efflux transporter AcrB transmembrane domain"/>
    <property type="match status" value="2"/>
</dbReference>
<dbReference type="SUPFAM" id="SSF82693">
    <property type="entry name" value="Multidrug efflux transporter AcrB pore domain, PN1, PN2, PC1 and PC2 subdomains"/>
    <property type="match status" value="3"/>
</dbReference>
<feature type="transmembrane region" description="Helical" evidence="9">
    <location>
        <begin position="470"/>
        <end position="497"/>
    </location>
</feature>
<dbReference type="InterPro" id="IPR000731">
    <property type="entry name" value="SSD"/>
</dbReference>
<feature type="transmembrane region" description="Helical" evidence="9">
    <location>
        <begin position="392"/>
        <end position="413"/>
    </location>
</feature>
<comment type="similarity">
    <text evidence="2 9">Belongs to the resistance-nodulation-cell division (RND) (TC 2.A.6) family.</text>
</comment>
<keyword evidence="5 9" id="KW-0997">Cell inner membrane</keyword>
<comment type="caution">
    <text evidence="9">Lacks conserved residue(s) required for the propagation of feature annotation.</text>
</comment>
<sequence>MPQFFIDRPIFAWVVSLFILLVGILAVNIMPISQYPDVAPPAIQVTATYPGASAKEVAESVTSIIEDELNGAKGLLYYESVSDAYGMATITVTFAPGTDPDLAQVDVQNRVSNVTAQLPQAVAQQGLRYEQTSAGFLQIVTVSSTDGSMDQTALADYVTRNIQNPVSRVPGVGRFQLFAAPRAMRIWVDPNKLVGFNMSMAEVNQAISNQNVLISAGTIGAPPNPESQRATATVIANGQLSTVDGFGGIVLRANPDGSRVLLRDVARIEVGADNYQFGARLNGKPTAAFAIVLAPGANALATAEGVKKQMDELARFFPANIRYDIPYDTAPYVQVSIEQVLHTLAEAMVLVFLVMYLFLQNVRYTLIPALVVPVAMLGAFAVMLALGFSINVLTMFAMVLAIGILVDDAIVVVENVERIMATEGLSPKEATKKAMPQISGAIVGITLVLIAVFLPLAFMTGSVGVIYRQFSVAMAVSIFFSAFLALSFTPALCATILKPIPKGHHVEKRGFFGWFNRKFDATTHGYQNWVARSLHRSGRMMLVFLVLVVLLGWLYLRMPSSFLPEEDQGYVISNIELPAGASANRTIEVIEQVEAYFREIPAVANIITVQGFSFNGSGLNAAIAFTTLKDFDERKGEGDSAGAIAGGAIGRLLMGIHDAMVFTVVPPAISELGNASGFDFRLQDRASAGTEALSAATAQLMGAAMQSPVLAQVRITGLGPGAQLSLEIDRQKAAALGVDFAEAANLLSTAVGSSYLNKFPNMGRMQNVWVQAEQKYRMQVEDVLQLNARNNQGGMVPLSSFVTAKWVQGPVQVVRYNSYESIRIGGDAAPGYTSGEAMAEMERLMADLPPGFGYEWSGLSYQEVQAGNQAPILMGLALLVVFLVLAALYESWAIPLSVMLVVPLGMLGAVALVSAMGMSNDVYFQVGMVTVIGLAAKNAILIVEFAKDQYARGMGLYESAVEAARLRFRPILMTSLAFILGVVPLALATGAGAASQRAVGIGVLGGMLAATPFAVIFVPAFFVVVLGLFKTKPRLLGAEAKAYAEEQAARKRAEEQAQAGDGPAPALQTPSGNHPQGGQETKQ</sequence>
<evidence type="ECO:0000256" key="8">
    <source>
        <dbReference type="ARBA" id="ARBA00023136"/>
    </source>
</evidence>
<dbReference type="Proteomes" id="UP000194161">
    <property type="component" value="Chromosome"/>
</dbReference>
<dbReference type="PROSITE" id="PS50156">
    <property type="entry name" value="SSD"/>
    <property type="match status" value="1"/>
</dbReference>
<dbReference type="GO" id="GO:0042910">
    <property type="term" value="F:xenobiotic transmembrane transporter activity"/>
    <property type="evidence" value="ECO:0007669"/>
    <property type="project" value="TreeGrafter"/>
</dbReference>
<feature type="transmembrane region" description="Helical" evidence="9">
    <location>
        <begin position="340"/>
        <end position="359"/>
    </location>
</feature>
<reference evidence="12 13" key="1">
    <citation type="submission" date="2017-05" db="EMBL/GenBank/DDBJ databases">
        <title>Complete and WGS of Bordetella genogroups.</title>
        <authorList>
            <person name="Spilker T."/>
            <person name="LiPuma J."/>
        </authorList>
    </citation>
    <scope>NUCLEOTIDE SEQUENCE [LARGE SCALE GENOMIC DNA]</scope>
    <source>
        <strain evidence="12 13">AU7206</strain>
    </source>
</reference>
<dbReference type="OrthoDB" id="9176627at2"/>
<evidence type="ECO:0000313" key="12">
    <source>
        <dbReference type="EMBL" id="ARP94838.1"/>
    </source>
</evidence>
<feature type="region of interest" description="Disordered" evidence="10">
    <location>
        <begin position="1047"/>
        <end position="1083"/>
    </location>
</feature>
<dbReference type="RefSeq" id="WP_086078604.1">
    <property type="nucleotide sequence ID" value="NZ_CP021111.1"/>
</dbReference>
<evidence type="ECO:0000256" key="5">
    <source>
        <dbReference type="ARBA" id="ARBA00022519"/>
    </source>
</evidence>
<evidence type="ECO:0000256" key="3">
    <source>
        <dbReference type="ARBA" id="ARBA00022448"/>
    </source>
</evidence>
<proteinExistence type="inferred from homology"/>
<dbReference type="GO" id="GO:0009636">
    <property type="term" value="P:response to toxic substance"/>
    <property type="evidence" value="ECO:0007669"/>
    <property type="project" value="UniProtKB-ARBA"/>
</dbReference>
<dbReference type="GO" id="GO:0015562">
    <property type="term" value="F:efflux transmembrane transporter activity"/>
    <property type="evidence" value="ECO:0007669"/>
    <property type="project" value="InterPro"/>
</dbReference>
<evidence type="ECO:0000256" key="2">
    <source>
        <dbReference type="ARBA" id="ARBA00010942"/>
    </source>
</evidence>
<dbReference type="SUPFAM" id="SSF82714">
    <property type="entry name" value="Multidrug efflux transporter AcrB TolC docking domain, DN and DC subdomains"/>
    <property type="match status" value="2"/>
</dbReference>
<feature type="transmembrane region" description="Helical" evidence="9">
    <location>
        <begin position="870"/>
        <end position="889"/>
    </location>
</feature>
<dbReference type="NCBIfam" id="NF000282">
    <property type="entry name" value="RND_permease_1"/>
    <property type="match status" value="1"/>
</dbReference>
<dbReference type="Gene3D" id="3.30.70.1320">
    <property type="entry name" value="Multidrug efflux transporter AcrB pore domain like"/>
    <property type="match status" value="1"/>
</dbReference>
<dbReference type="AlphaFoldDB" id="A0A1W6ZBT2"/>
<gene>
    <name evidence="12" type="ORF">CAL15_10840</name>
</gene>
<keyword evidence="6 9" id="KW-0812">Transmembrane</keyword>
<feature type="transmembrane region" description="Helical" evidence="9">
    <location>
        <begin position="966"/>
        <end position="987"/>
    </location>
</feature>
<dbReference type="FunFam" id="1.20.1640.10:FF:000001">
    <property type="entry name" value="Efflux pump membrane transporter"/>
    <property type="match status" value="1"/>
</dbReference>
<comment type="subcellular location">
    <subcellularLocation>
        <location evidence="1 9">Cell inner membrane</location>
        <topology evidence="1 9">Multi-pass membrane protein</topology>
    </subcellularLocation>
</comment>
<evidence type="ECO:0000256" key="10">
    <source>
        <dbReference type="SAM" id="MobiDB-lite"/>
    </source>
</evidence>
<evidence type="ECO:0000259" key="11">
    <source>
        <dbReference type="PROSITE" id="PS50156"/>
    </source>
</evidence>
<dbReference type="PANTHER" id="PTHR32063:SF10">
    <property type="entry name" value="EFFLUX PUMP MEMBRANE TRANSPORTER"/>
    <property type="match status" value="1"/>
</dbReference>
<feature type="transmembrane region" description="Helical" evidence="9">
    <location>
        <begin position="434"/>
        <end position="458"/>
    </location>
</feature>